<dbReference type="EMBL" id="LR797503">
    <property type="protein sequence ID" value="CAB4221553.1"/>
    <property type="molecule type" value="Genomic_DNA"/>
</dbReference>
<dbReference type="InterPro" id="IPR003615">
    <property type="entry name" value="HNH_nuc"/>
</dbReference>
<dbReference type="GO" id="GO:0004519">
    <property type="term" value="F:endonuclease activity"/>
    <property type="evidence" value="ECO:0007669"/>
    <property type="project" value="UniProtKB-KW"/>
</dbReference>
<sequence length="92" mass="10520">MLQKKERIPLNLRRRVIERDGLYCVYCDDDLSNAEIHLDHVIPESKGGETSYNNLQVTCRKCNLAKGTLSEDEFTSRLRTRALNILNRLGAG</sequence>
<dbReference type="CDD" id="cd00085">
    <property type="entry name" value="HNHc"/>
    <property type="match status" value="1"/>
</dbReference>
<feature type="domain" description="HNH nuclease" evidence="1">
    <location>
        <begin position="11"/>
        <end position="64"/>
    </location>
</feature>
<organism evidence="2">
    <name type="scientific">uncultured Caudovirales phage</name>
    <dbReference type="NCBI Taxonomy" id="2100421"/>
    <lineage>
        <taxon>Viruses</taxon>
        <taxon>Duplodnaviria</taxon>
        <taxon>Heunggongvirae</taxon>
        <taxon>Uroviricota</taxon>
        <taxon>Caudoviricetes</taxon>
        <taxon>Peduoviridae</taxon>
        <taxon>Maltschvirus</taxon>
        <taxon>Maltschvirus maltsch</taxon>
    </lineage>
</organism>
<name>A0A6J5T1B1_9CAUD</name>
<keyword evidence="2" id="KW-0540">Nuclease</keyword>
<dbReference type="Gene3D" id="1.10.30.50">
    <property type="match status" value="1"/>
</dbReference>
<reference evidence="2" key="1">
    <citation type="submission" date="2020-05" db="EMBL/GenBank/DDBJ databases">
        <authorList>
            <person name="Chiriac C."/>
            <person name="Salcher M."/>
            <person name="Ghai R."/>
            <person name="Kavagutti S V."/>
        </authorList>
    </citation>
    <scope>NUCLEOTIDE SEQUENCE</scope>
</reference>
<dbReference type="InterPro" id="IPR052892">
    <property type="entry name" value="NA-targeting_endonuclease"/>
</dbReference>
<dbReference type="Pfam" id="PF14279">
    <property type="entry name" value="HNH_5"/>
    <property type="match status" value="1"/>
</dbReference>
<gene>
    <name evidence="2" type="ORF">UFOVP1636_363</name>
</gene>
<keyword evidence="2" id="KW-0378">Hydrolase</keyword>
<proteinExistence type="predicted"/>
<dbReference type="SMART" id="SM00507">
    <property type="entry name" value="HNHc"/>
    <property type="match status" value="1"/>
</dbReference>
<evidence type="ECO:0000313" key="2">
    <source>
        <dbReference type="EMBL" id="CAB4221553.1"/>
    </source>
</evidence>
<evidence type="ECO:0000259" key="1">
    <source>
        <dbReference type="SMART" id="SM00507"/>
    </source>
</evidence>
<dbReference type="InterPro" id="IPR029471">
    <property type="entry name" value="HNH_5"/>
</dbReference>
<accession>A0A6J5T1B1</accession>
<dbReference type="PANTHER" id="PTHR33877">
    <property type="entry name" value="SLL1193 PROTEIN"/>
    <property type="match status" value="1"/>
</dbReference>
<protein>
    <submittedName>
        <fullName evidence="2">McrA Restriction endonuclease</fullName>
    </submittedName>
</protein>
<dbReference type="PANTHER" id="PTHR33877:SF2">
    <property type="entry name" value="OS07G0170200 PROTEIN"/>
    <property type="match status" value="1"/>
</dbReference>
<keyword evidence="2" id="KW-0255">Endonuclease</keyword>